<protein>
    <recommendedName>
        <fullName evidence="4">Nucleoside diphosphate kinase</fullName>
        <ecNumber evidence="3">2.7.4.6</ecNumber>
    </recommendedName>
</protein>
<dbReference type="PROSITE" id="PS51374">
    <property type="entry name" value="NDPK_LIKE"/>
    <property type="match status" value="1"/>
</dbReference>
<evidence type="ECO:0000256" key="10">
    <source>
        <dbReference type="ARBA" id="ARBA00022840"/>
    </source>
</evidence>
<dbReference type="PANTHER" id="PTHR11349">
    <property type="entry name" value="NUCLEOSIDE DIPHOSPHATE KINASE"/>
    <property type="match status" value="1"/>
</dbReference>
<evidence type="ECO:0000313" key="16">
    <source>
        <dbReference type="EMBL" id="HGW60589.1"/>
    </source>
</evidence>
<evidence type="ECO:0000256" key="7">
    <source>
        <dbReference type="ARBA" id="ARBA00022723"/>
    </source>
</evidence>
<dbReference type="GO" id="GO:0006183">
    <property type="term" value="P:GTP biosynthetic process"/>
    <property type="evidence" value="ECO:0007669"/>
    <property type="project" value="InterPro"/>
</dbReference>
<dbReference type="GO" id="GO:0046872">
    <property type="term" value="F:metal ion binding"/>
    <property type="evidence" value="ECO:0007669"/>
    <property type="project" value="UniProtKB-KW"/>
</dbReference>
<dbReference type="AlphaFoldDB" id="A0A7C4U0W7"/>
<keyword evidence="7" id="KW-0479">Metal-binding</keyword>
<dbReference type="InterPro" id="IPR036850">
    <property type="entry name" value="NDK-like_dom_sf"/>
</dbReference>
<evidence type="ECO:0000256" key="14">
    <source>
        <dbReference type="RuleBase" id="RU004011"/>
    </source>
</evidence>
<gene>
    <name evidence="16" type="ORF">ENV82_04085</name>
</gene>
<feature type="binding site" evidence="13">
    <location>
        <position position="10"/>
    </location>
    <ligand>
        <name>ATP</name>
        <dbReference type="ChEBI" id="CHEBI:30616"/>
    </ligand>
</feature>
<evidence type="ECO:0000256" key="3">
    <source>
        <dbReference type="ARBA" id="ARBA00012966"/>
    </source>
</evidence>
<dbReference type="SMART" id="SM00562">
    <property type="entry name" value="NDK"/>
    <property type="match status" value="1"/>
</dbReference>
<evidence type="ECO:0000256" key="1">
    <source>
        <dbReference type="ARBA" id="ARBA00001946"/>
    </source>
</evidence>
<dbReference type="CDD" id="cd04413">
    <property type="entry name" value="NDPk_I"/>
    <property type="match status" value="1"/>
</dbReference>
<accession>A0A7C4U0W7</accession>
<evidence type="ECO:0000256" key="6">
    <source>
        <dbReference type="ARBA" id="ARBA00022679"/>
    </source>
</evidence>
<keyword evidence="10" id="KW-0067">ATP-binding</keyword>
<name>A0A7C4U0W7_9BACT</name>
<dbReference type="NCBIfam" id="NF001908">
    <property type="entry name" value="PRK00668.1"/>
    <property type="match status" value="1"/>
</dbReference>
<evidence type="ECO:0000256" key="11">
    <source>
        <dbReference type="ARBA" id="ARBA00022842"/>
    </source>
</evidence>
<keyword evidence="11" id="KW-0460">Magnesium</keyword>
<keyword evidence="12" id="KW-0546">Nucleotide metabolism</keyword>
<comment type="cofactor">
    <cofactor evidence="1">
        <name>Mg(2+)</name>
        <dbReference type="ChEBI" id="CHEBI:18420"/>
    </cofactor>
</comment>
<dbReference type="EC" id="2.7.4.6" evidence="3"/>
<dbReference type="GO" id="GO:0006228">
    <property type="term" value="P:UTP biosynthetic process"/>
    <property type="evidence" value="ECO:0007669"/>
    <property type="project" value="InterPro"/>
</dbReference>
<dbReference type="InterPro" id="IPR001564">
    <property type="entry name" value="Nucleoside_diP_kinase"/>
</dbReference>
<keyword evidence="8" id="KW-0547">Nucleotide-binding</keyword>
<feature type="binding site" evidence="13">
    <location>
        <position position="103"/>
    </location>
    <ligand>
        <name>ATP</name>
        <dbReference type="ChEBI" id="CHEBI:30616"/>
    </ligand>
</feature>
<evidence type="ECO:0000256" key="5">
    <source>
        <dbReference type="ARBA" id="ARBA00022553"/>
    </source>
</evidence>
<sequence>MIEETFVMIKPDGVKRGLIGEIISRLERKMMKIEGLRMLTLTKEMAEKLYEVHKGKDFFKELVDYVTSGLVVVMKIEGENAILNCRIVVGDTSPERRVPGSIRGDFSPFLMENLVHASSSKEDAERELKLFFG</sequence>
<dbReference type="GO" id="GO:0004550">
    <property type="term" value="F:nucleoside diphosphate kinase activity"/>
    <property type="evidence" value="ECO:0007669"/>
    <property type="project" value="UniProtKB-EC"/>
</dbReference>
<dbReference type="EMBL" id="DTHV01000131">
    <property type="protein sequence ID" value="HGW60589.1"/>
    <property type="molecule type" value="Genomic_DNA"/>
</dbReference>
<feature type="binding site" evidence="13">
    <location>
        <position position="58"/>
    </location>
    <ligand>
        <name>ATP</name>
        <dbReference type="ChEBI" id="CHEBI:30616"/>
    </ligand>
</feature>
<keyword evidence="9 16" id="KW-0418">Kinase</keyword>
<evidence type="ECO:0000259" key="15">
    <source>
        <dbReference type="SMART" id="SM00562"/>
    </source>
</evidence>
<evidence type="ECO:0000256" key="4">
    <source>
        <dbReference type="ARBA" id="ARBA00017632"/>
    </source>
</evidence>
<dbReference type="Gene3D" id="3.30.70.141">
    <property type="entry name" value="Nucleoside diphosphate kinase-like domain"/>
    <property type="match status" value="1"/>
</dbReference>
<dbReference type="GO" id="GO:0005524">
    <property type="term" value="F:ATP binding"/>
    <property type="evidence" value="ECO:0007669"/>
    <property type="project" value="UniProtKB-KW"/>
</dbReference>
<dbReference type="GO" id="GO:0006241">
    <property type="term" value="P:CTP biosynthetic process"/>
    <property type="evidence" value="ECO:0007669"/>
    <property type="project" value="InterPro"/>
</dbReference>
<comment type="similarity">
    <text evidence="2 13 14">Belongs to the NDK family.</text>
</comment>
<keyword evidence="5" id="KW-0597">Phosphoprotein</keyword>
<feature type="binding site" evidence="13">
    <location>
        <position position="92"/>
    </location>
    <ligand>
        <name>ATP</name>
        <dbReference type="ChEBI" id="CHEBI:30616"/>
    </ligand>
</feature>
<keyword evidence="6 16" id="KW-0808">Transferase</keyword>
<evidence type="ECO:0000256" key="12">
    <source>
        <dbReference type="ARBA" id="ARBA00023080"/>
    </source>
</evidence>
<feature type="active site" description="Pros-phosphohistidine intermediate" evidence="13">
    <location>
        <position position="116"/>
    </location>
</feature>
<evidence type="ECO:0000256" key="8">
    <source>
        <dbReference type="ARBA" id="ARBA00022741"/>
    </source>
</evidence>
<evidence type="ECO:0000256" key="13">
    <source>
        <dbReference type="PROSITE-ProRule" id="PRU00706"/>
    </source>
</evidence>
<comment type="caution">
    <text evidence="16">The sequence shown here is derived from an EMBL/GenBank/DDBJ whole genome shotgun (WGS) entry which is preliminary data.</text>
</comment>
<dbReference type="PRINTS" id="PR01243">
    <property type="entry name" value="NUCDPKINASE"/>
</dbReference>
<evidence type="ECO:0000256" key="2">
    <source>
        <dbReference type="ARBA" id="ARBA00008142"/>
    </source>
</evidence>
<dbReference type="FunFam" id="3.30.70.141:FF:000003">
    <property type="entry name" value="Nucleoside diphosphate kinase"/>
    <property type="match status" value="1"/>
</dbReference>
<dbReference type="Pfam" id="PF00334">
    <property type="entry name" value="NDK"/>
    <property type="match status" value="1"/>
</dbReference>
<dbReference type="InterPro" id="IPR034907">
    <property type="entry name" value="NDK-like_dom"/>
</dbReference>
<evidence type="ECO:0000256" key="9">
    <source>
        <dbReference type="ARBA" id="ARBA00022777"/>
    </source>
</evidence>
<dbReference type="SUPFAM" id="SSF54919">
    <property type="entry name" value="Nucleoside diphosphate kinase, NDK"/>
    <property type="match status" value="1"/>
</dbReference>
<feature type="domain" description="Nucleoside diphosphate kinase-like" evidence="15">
    <location>
        <begin position="2"/>
        <end position="133"/>
    </location>
</feature>
<feature type="binding site" evidence="13">
    <location>
        <position position="86"/>
    </location>
    <ligand>
        <name>ATP</name>
        <dbReference type="ChEBI" id="CHEBI:30616"/>
    </ligand>
</feature>
<proteinExistence type="inferred from homology"/>
<organism evidence="16">
    <name type="scientific">Caldisericum exile</name>
    <dbReference type="NCBI Taxonomy" id="693075"/>
    <lineage>
        <taxon>Bacteria</taxon>
        <taxon>Pseudomonadati</taxon>
        <taxon>Caldisericota/Cryosericota group</taxon>
        <taxon>Caldisericota</taxon>
        <taxon>Caldisericia</taxon>
        <taxon>Caldisericales</taxon>
        <taxon>Caldisericaceae</taxon>
        <taxon>Caldisericum</taxon>
    </lineage>
</organism>
<reference evidence="16" key="1">
    <citation type="journal article" date="2020" name="mSystems">
        <title>Genome- and Community-Level Interaction Insights into Carbon Utilization and Element Cycling Functions of Hydrothermarchaeota in Hydrothermal Sediment.</title>
        <authorList>
            <person name="Zhou Z."/>
            <person name="Liu Y."/>
            <person name="Xu W."/>
            <person name="Pan J."/>
            <person name="Luo Z.H."/>
            <person name="Li M."/>
        </authorList>
    </citation>
    <scope>NUCLEOTIDE SEQUENCE [LARGE SCALE GENOMIC DNA]</scope>
    <source>
        <strain evidence="16">SpSt-794</strain>
    </source>
</reference>
<feature type="binding site" evidence="13">
    <location>
        <position position="113"/>
    </location>
    <ligand>
        <name>ATP</name>
        <dbReference type="ChEBI" id="CHEBI:30616"/>
    </ligand>
</feature>